<organism evidence="8 9">
    <name type="scientific">Trifolium pratense</name>
    <name type="common">Red clover</name>
    <dbReference type="NCBI Taxonomy" id="57577"/>
    <lineage>
        <taxon>Eukaryota</taxon>
        <taxon>Viridiplantae</taxon>
        <taxon>Streptophyta</taxon>
        <taxon>Embryophyta</taxon>
        <taxon>Tracheophyta</taxon>
        <taxon>Spermatophyta</taxon>
        <taxon>Magnoliopsida</taxon>
        <taxon>eudicotyledons</taxon>
        <taxon>Gunneridae</taxon>
        <taxon>Pentapetalae</taxon>
        <taxon>rosids</taxon>
        <taxon>fabids</taxon>
        <taxon>Fabales</taxon>
        <taxon>Fabaceae</taxon>
        <taxon>Papilionoideae</taxon>
        <taxon>50 kb inversion clade</taxon>
        <taxon>NPAAA clade</taxon>
        <taxon>Hologalegina</taxon>
        <taxon>IRL clade</taxon>
        <taxon>Trifolieae</taxon>
        <taxon>Trifolium</taxon>
    </lineage>
</organism>
<dbReference type="InterPro" id="IPR036638">
    <property type="entry name" value="HLH_DNA-bd_sf"/>
</dbReference>
<keyword evidence="5" id="KW-0539">Nucleus</keyword>
<keyword evidence="3" id="KW-0238">DNA-binding</keyword>
<feature type="compositionally biased region" description="Low complexity" evidence="6">
    <location>
        <begin position="141"/>
        <end position="153"/>
    </location>
</feature>
<dbReference type="GO" id="GO:0003677">
    <property type="term" value="F:DNA binding"/>
    <property type="evidence" value="ECO:0007669"/>
    <property type="project" value="UniProtKB-KW"/>
</dbReference>
<dbReference type="Gene3D" id="4.10.280.10">
    <property type="entry name" value="Helix-loop-helix DNA-binding domain"/>
    <property type="match status" value="1"/>
</dbReference>
<dbReference type="InterPro" id="IPR011598">
    <property type="entry name" value="bHLH_dom"/>
</dbReference>
<gene>
    <name evidence="8" type="ORF">L195_g051811</name>
</gene>
<reference evidence="8 9" key="2">
    <citation type="journal article" date="2017" name="Front. Plant Sci.">
        <title>Gene Classification and Mining of Molecular Markers Useful in Red Clover (Trifolium pratense) Breeding.</title>
        <authorList>
            <person name="Istvanek J."/>
            <person name="Dluhosova J."/>
            <person name="Dluhos P."/>
            <person name="Patkova L."/>
            <person name="Nedelnik J."/>
            <person name="Repkova J."/>
        </authorList>
    </citation>
    <scope>NUCLEOTIDE SEQUENCE [LARGE SCALE GENOMIC DNA]</scope>
    <source>
        <strain evidence="9">cv. Tatra</strain>
        <tissue evidence="8">Young leaves</tissue>
    </source>
</reference>
<reference evidence="8 9" key="1">
    <citation type="journal article" date="2014" name="Am. J. Bot.">
        <title>Genome assembly and annotation for red clover (Trifolium pratense; Fabaceae).</title>
        <authorList>
            <person name="Istvanek J."/>
            <person name="Jaros M."/>
            <person name="Krenek A."/>
            <person name="Repkova J."/>
        </authorList>
    </citation>
    <scope>NUCLEOTIDE SEQUENCE [LARGE SCALE GENOMIC DNA]</scope>
    <source>
        <strain evidence="9">cv. Tatra</strain>
        <tissue evidence="8">Young leaves</tissue>
    </source>
</reference>
<evidence type="ECO:0000256" key="6">
    <source>
        <dbReference type="SAM" id="MobiDB-lite"/>
    </source>
</evidence>
<evidence type="ECO:0000256" key="1">
    <source>
        <dbReference type="ARBA" id="ARBA00004123"/>
    </source>
</evidence>
<dbReference type="Proteomes" id="UP000236291">
    <property type="component" value="Unassembled WGS sequence"/>
</dbReference>
<keyword evidence="2" id="KW-0805">Transcription regulation</keyword>
<protein>
    <submittedName>
        <fullName evidence="8">Transcription factor bHLH117</fullName>
    </submittedName>
</protein>
<dbReference type="EMBL" id="ASHM01082247">
    <property type="protein sequence ID" value="PNX60213.1"/>
    <property type="molecule type" value="Genomic_DNA"/>
</dbReference>
<dbReference type="SMART" id="SM00353">
    <property type="entry name" value="HLH"/>
    <property type="match status" value="1"/>
</dbReference>
<feature type="domain" description="BHLH" evidence="7">
    <location>
        <begin position="152"/>
        <end position="201"/>
    </location>
</feature>
<dbReference type="SUPFAM" id="SSF47459">
    <property type="entry name" value="HLH, helix-loop-helix DNA-binding domain"/>
    <property type="match status" value="1"/>
</dbReference>
<dbReference type="GO" id="GO:0003700">
    <property type="term" value="F:DNA-binding transcription factor activity"/>
    <property type="evidence" value="ECO:0007669"/>
    <property type="project" value="InterPro"/>
</dbReference>
<feature type="region of interest" description="Disordered" evidence="6">
    <location>
        <begin position="123"/>
        <end position="169"/>
    </location>
</feature>
<evidence type="ECO:0000256" key="4">
    <source>
        <dbReference type="ARBA" id="ARBA00023163"/>
    </source>
</evidence>
<sequence>MDQNFNLSMFSGETSDPLFSNLSLQSLLTYNNPSFFSDHNTPPLPNLPETITDQTPPNNLNNNENLFFVPKPENPLNLLPPLDQFLPIQQPFNFFPQFLPPSPPPPPPPFESFNRLPQLISHHEQPSNRKRLHHPETTPTHSVPHSVSGKSSSLIRQSKFARDRRQKLSEKTRCLQKLMPWDKKMDQATLLEEASKYVKFLQAQHSVLESMPSHSTTNYCGENGGGATNGVFGDLEMLNRNQALQVVVNSPVAQTKLCSQGYCVFSMEQFSLLRKLSERRQLQQQQQKNLALSDHGSSKTFFH</sequence>
<dbReference type="InterPro" id="IPR045843">
    <property type="entry name" value="IND-like"/>
</dbReference>
<dbReference type="PANTHER" id="PTHR45914:SF24">
    <property type="entry name" value="BHLH DOMAIN-CONTAINING PROTEIN"/>
    <property type="match status" value="1"/>
</dbReference>
<evidence type="ECO:0000313" key="8">
    <source>
        <dbReference type="EMBL" id="PNX60213.1"/>
    </source>
</evidence>
<evidence type="ECO:0000256" key="3">
    <source>
        <dbReference type="ARBA" id="ARBA00023125"/>
    </source>
</evidence>
<proteinExistence type="predicted"/>
<dbReference type="Pfam" id="PF00010">
    <property type="entry name" value="HLH"/>
    <property type="match status" value="1"/>
</dbReference>
<accession>A0A2K3K1P3</accession>
<dbReference type="PROSITE" id="PS50888">
    <property type="entry name" value="BHLH"/>
    <property type="match status" value="1"/>
</dbReference>
<feature type="compositionally biased region" description="Basic and acidic residues" evidence="6">
    <location>
        <begin position="160"/>
        <end position="169"/>
    </location>
</feature>
<evidence type="ECO:0000259" key="7">
    <source>
        <dbReference type="PROSITE" id="PS50888"/>
    </source>
</evidence>
<dbReference type="GO" id="GO:0005634">
    <property type="term" value="C:nucleus"/>
    <property type="evidence" value="ECO:0007669"/>
    <property type="project" value="UniProtKB-SubCell"/>
</dbReference>
<name>A0A2K3K1P3_TRIPR</name>
<keyword evidence="4" id="KW-0804">Transcription</keyword>
<evidence type="ECO:0000313" key="9">
    <source>
        <dbReference type="Proteomes" id="UP000236291"/>
    </source>
</evidence>
<dbReference type="GO" id="GO:0046983">
    <property type="term" value="F:protein dimerization activity"/>
    <property type="evidence" value="ECO:0007669"/>
    <property type="project" value="InterPro"/>
</dbReference>
<comment type="caution">
    <text evidence="8">The sequence shown here is derived from an EMBL/GenBank/DDBJ whole genome shotgun (WGS) entry which is preliminary data.</text>
</comment>
<evidence type="ECO:0000256" key="2">
    <source>
        <dbReference type="ARBA" id="ARBA00023015"/>
    </source>
</evidence>
<dbReference type="STRING" id="57577.A0A2K3K1P3"/>
<evidence type="ECO:0000256" key="5">
    <source>
        <dbReference type="ARBA" id="ARBA00023242"/>
    </source>
</evidence>
<comment type="subcellular location">
    <subcellularLocation>
        <location evidence="1">Nucleus</location>
    </subcellularLocation>
</comment>
<dbReference type="AlphaFoldDB" id="A0A2K3K1P3"/>
<dbReference type="PANTHER" id="PTHR45914">
    <property type="entry name" value="TRANSCRIPTION FACTOR HEC3-RELATED"/>
    <property type="match status" value="1"/>
</dbReference>